<dbReference type="PROSITE" id="PS50883">
    <property type="entry name" value="EAL"/>
    <property type="match status" value="1"/>
</dbReference>
<sequence length="614" mass="68693">MSRPQVKQERQSQAVHDAAIRAREDLPLALIDGTMRTIGIDEIPDGVLVVDAEGRIVAVNSVIGNLFGYRDDELIGEAVELLVPERFGNHKKIRRRFQVRPHEKPMGRVQEIFGRHKEGHEIPVDMWLRPMGADGTMVCFVRDISDHVRLSDEIRKASYLDVVTGTRNRRAFNEDLDRILKTMAPESNGTGVAIFDIDHFKDINDSLGHHSGDRLLMEFCERLGEILRPDMRLYRIGGDEFALILPDCPDHVTAQEFVNTAIRFIRRPFMIEGHRIGIGCSAGIVHAPTDGKTAQDLVSNADLALYEAKSIRGTSSVFTPHLRAAVEDRFSLVSQLRAAVEEGQFELHYQPQVDIGSGAIAGAEALLRWRHPVRGLLQPGQFIEVLTNNEVSIDVGRWTLFEACQQAASWQVKADRPVRVAVNLFPWQVRTRRFFDDVREAVANAGLGAHLLELELTENTIIDSSEDFIKILTQVREQGVGVALDDFGTGFASLNSLTRFPIDTIKIDRSFVRDVGSGKGNWPILRMMPKLARDLGMTTVAEGVETAEDAMMIQHFGFDTGQGYYWGKPVPADEFVAMLQNGGSDKPSGEPREIKPVRISALEEIVKRRFPMYG</sequence>
<organism evidence="4 5">
    <name type="scientific">Oricola thermophila</name>
    <dbReference type="NCBI Taxonomy" id="2742145"/>
    <lineage>
        <taxon>Bacteria</taxon>
        <taxon>Pseudomonadati</taxon>
        <taxon>Pseudomonadota</taxon>
        <taxon>Alphaproteobacteria</taxon>
        <taxon>Hyphomicrobiales</taxon>
        <taxon>Ahrensiaceae</taxon>
        <taxon>Oricola</taxon>
    </lineage>
</organism>
<protein>
    <submittedName>
        <fullName evidence="4">EAL domain-containing protein</fullName>
    </submittedName>
</protein>
<dbReference type="PANTHER" id="PTHR44757:SF2">
    <property type="entry name" value="BIOFILM ARCHITECTURE MAINTENANCE PROTEIN MBAA"/>
    <property type="match status" value="1"/>
</dbReference>
<accession>A0A6N1VGP5</accession>
<evidence type="ECO:0000259" key="2">
    <source>
        <dbReference type="PROSITE" id="PS50883"/>
    </source>
</evidence>
<dbReference type="InterPro" id="IPR035919">
    <property type="entry name" value="EAL_sf"/>
</dbReference>
<dbReference type="Pfam" id="PF00990">
    <property type="entry name" value="GGDEF"/>
    <property type="match status" value="1"/>
</dbReference>
<evidence type="ECO:0000259" key="1">
    <source>
        <dbReference type="PROSITE" id="PS50112"/>
    </source>
</evidence>
<dbReference type="PANTHER" id="PTHR44757">
    <property type="entry name" value="DIGUANYLATE CYCLASE DGCP"/>
    <property type="match status" value="1"/>
</dbReference>
<reference evidence="4 5" key="1">
    <citation type="submission" date="2020-06" db="EMBL/GenBank/DDBJ databases">
        <title>Oricola thermophila sp. nov. isolated from a tidal sediments.</title>
        <authorList>
            <person name="Kwon K.K."/>
            <person name="Yang S.-H."/>
            <person name="Park M.-J."/>
        </authorList>
    </citation>
    <scope>NUCLEOTIDE SEQUENCE [LARGE SCALE GENOMIC DNA]</scope>
    <source>
        <strain evidence="4 5">MEBiC13590</strain>
    </source>
</reference>
<dbReference type="InterPro" id="IPR052155">
    <property type="entry name" value="Biofilm_reg_signaling"/>
</dbReference>
<dbReference type="InterPro" id="IPR043128">
    <property type="entry name" value="Rev_trsase/Diguanyl_cyclase"/>
</dbReference>
<dbReference type="SUPFAM" id="SSF55073">
    <property type="entry name" value="Nucleotide cyclase"/>
    <property type="match status" value="1"/>
</dbReference>
<dbReference type="SMART" id="SM00052">
    <property type="entry name" value="EAL"/>
    <property type="match status" value="1"/>
</dbReference>
<dbReference type="SUPFAM" id="SSF141868">
    <property type="entry name" value="EAL domain-like"/>
    <property type="match status" value="1"/>
</dbReference>
<dbReference type="InterPro" id="IPR001633">
    <property type="entry name" value="EAL_dom"/>
</dbReference>
<dbReference type="InterPro" id="IPR000014">
    <property type="entry name" value="PAS"/>
</dbReference>
<dbReference type="CDD" id="cd01948">
    <property type="entry name" value="EAL"/>
    <property type="match status" value="1"/>
</dbReference>
<feature type="domain" description="PAS" evidence="1">
    <location>
        <begin position="40"/>
        <end position="85"/>
    </location>
</feature>
<evidence type="ECO:0000313" key="4">
    <source>
        <dbReference type="EMBL" id="QKV18845.1"/>
    </source>
</evidence>
<dbReference type="Gene3D" id="3.30.70.270">
    <property type="match status" value="1"/>
</dbReference>
<dbReference type="NCBIfam" id="TIGR00229">
    <property type="entry name" value="sensory_box"/>
    <property type="match status" value="1"/>
</dbReference>
<keyword evidence="5" id="KW-1185">Reference proteome</keyword>
<dbReference type="CDD" id="cd01949">
    <property type="entry name" value="GGDEF"/>
    <property type="match status" value="1"/>
</dbReference>
<proteinExistence type="predicted"/>
<dbReference type="GO" id="GO:0006355">
    <property type="term" value="P:regulation of DNA-templated transcription"/>
    <property type="evidence" value="ECO:0007669"/>
    <property type="project" value="InterPro"/>
</dbReference>
<dbReference type="RefSeq" id="WP_175276738.1">
    <property type="nucleotide sequence ID" value="NZ_CP054836.1"/>
</dbReference>
<dbReference type="InterPro" id="IPR013767">
    <property type="entry name" value="PAS_fold"/>
</dbReference>
<dbReference type="CDD" id="cd00130">
    <property type="entry name" value="PAS"/>
    <property type="match status" value="1"/>
</dbReference>
<dbReference type="InterPro" id="IPR000160">
    <property type="entry name" value="GGDEF_dom"/>
</dbReference>
<dbReference type="InterPro" id="IPR035965">
    <property type="entry name" value="PAS-like_dom_sf"/>
</dbReference>
<feature type="domain" description="EAL" evidence="2">
    <location>
        <begin position="329"/>
        <end position="583"/>
    </location>
</feature>
<dbReference type="InterPro" id="IPR029787">
    <property type="entry name" value="Nucleotide_cyclase"/>
</dbReference>
<dbReference type="PROSITE" id="PS50112">
    <property type="entry name" value="PAS"/>
    <property type="match status" value="1"/>
</dbReference>
<dbReference type="SUPFAM" id="SSF55785">
    <property type="entry name" value="PYP-like sensor domain (PAS domain)"/>
    <property type="match status" value="1"/>
</dbReference>
<dbReference type="EMBL" id="CP054836">
    <property type="protein sequence ID" value="QKV18845.1"/>
    <property type="molecule type" value="Genomic_DNA"/>
</dbReference>
<name>A0A6N1VGP5_9HYPH</name>
<gene>
    <name evidence="4" type="ORF">HTY61_10475</name>
</gene>
<dbReference type="AlphaFoldDB" id="A0A6N1VGP5"/>
<dbReference type="Gene3D" id="3.30.450.20">
    <property type="entry name" value="PAS domain"/>
    <property type="match status" value="1"/>
</dbReference>
<dbReference type="SMART" id="SM00091">
    <property type="entry name" value="PAS"/>
    <property type="match status" value="1"/>
</dbReference>
<dbReference type="Pfam" id="PF00563">
    <property type="entry name" value="EAL"/>
    <property type="match status" value="1"/>
</dbReference>
<dbReference type="Pfam" id="PF00989">
    <property type="entry name" value="PAS"/>
    <property type="match status" value="1"/>
</dbReference>
<feature type="domain" description="GGDEF" evidence="3">
    <location>
        <begin position="188"/>
        <end position="322"/>
    </location>
</feature>
<dbReference type="Proteomes" id="UP000509367">
    <property type="component" value="Chromosome"/>
</dbReference>
<dbReference type="SMART" id="SM00267">
    <property type="entry name" value="GGDEF"/>
    <property type="match status" value="1"/>
</dbReference>
<evidence type="ECO:0000313" key="5">
    <source>
        <dbReference type="Proteomes" id="UP000509367"/>
    </source>
</evidence>
<dbReference type="KEGG" id="orm:HTY61_10475"/>
<dbReference type="Gene3D" id="3.20.20.450">
    <property type="entry name" value="EAL domain"/>
    <property type="match status" value="1"/>
</dbReference>
<evidence type="ECO:0000259" key="3">
    <source>
        <dbReference type="PROSITE" id="PS50887"/>
    </source>
</evidence>
<dbReference type="NCBIfam" id="TIGR00254">
    <property type="entry name" value="GGDEF"/>
    <property type="match status" value="1"/>
</dbReference>
<dbReference type="PROSITE" id="PS50887">
    <property type="entry name" value="GGDEF"/>
    <property type="match status" value="1"/>
</dbReference>